<dbReference type="PRINTS" id="PR00783">
    <property type="entry name" value="MINTRINSICP"/>
</dbReference>
<gene>
    <name evidence="11" type="ORF">Fcan01_06797</name>
</gene>
<sequence length="360" mass="39211">MAIGISPILNWARNNARIEKSYVREIIAEFLATFTLCLFAVGGTMNINASINSVGSPIRFVSSPTSSVWPVAFGYFLATLLFGGVSGSHVNPAISIGMAIAGRLSWVKLHAFILVQILGGYLGSLFAYAMFKSYFDSLTTGDWTNNPASAAIFNSTPGYISLGSGFFNEIVLTCLFMMAFLAVNDMWNSRSPRYVQGILIGLVVIGLGLSFGDTTGVAINPARDICPRLAALSLGWDSNIVMKSPSPRDEQWWSVGFFAPFIGAIVGSFLYIFVIGAQLRYNDGEDSGDVVTIEASPMGMGMGMGGVEPQERWKANVFVPRVPFGKKQQGQPQMPPQMSYQQHPNQMPVMTPYSRVQFRQ</sequence>
<dbReference type="InterPro" id="IPR022357">
    <property type="entry name" value="MIP_CS"/>
</dbReference>
<dbReference type="GO" id="GO:0015254">
    <property type="term" value="F:glycerol channel activity"/>
    <property type="evidence" value="ECO:0007669"/>
    <property type="project" value="TreeGrafter"/>
</dbReference>
<reference evidence="11 12" key="1">
    <citation type="submission" date="2015-12" db="EMBL/GenBank/DDBJ databases">
        <title>The genome of Folsomia candida.</title>
        <authorList>
            <person name="Faddeeva A."/>
            <person name="Derks M.F."/>
            <person name="Anvar Y."/>
            <person name="Smit S."/>
            <person name="Van Straalen N."/>
            <person name="Roelofs D."/>
        </authorList>
    </citation>
    <scope>NUCLEOTIDE SEQUENCE [LARGE SCALE GENOMIC DNA]</scope>
    <source>
        <strain evidence="11 12">VU population</strain>
        <tissue evidence="11">Whole body</tissue>
    </source>
</reference>
<feature type="transmembrane region" description="Helical" evidence="10">
    <location>
        <begin position="26"/>
        <end position="47"/>
    </location>
</feature>
<dbReference type="Pfam" id="PF00230">
    <property type="entry name" value="MIP"/>
    <property type="match status" value="1"/>
</dbReference>
<evidence type="ECO:0000256" key="10">
    <source>
        <dbReference type="SAM" id="Phobius"/>
    </source>
</evidence>
<accession>A0A226EJ13</accession>
<feature type="compositionally biased region" description="Low complexity" evidence="9">
    <location>
        <begin position="328"/>
        <end position="344"/>
    </location>
</feature>
<feature type="transmembrane region" description="Helical" evidence="10">
    <location>
        <begin position="252"/>
        <end position="274"/>
    </location>
</feature>
<dbReference type="SUPFAM" id="SSF81338">
    <property type="entry name" value="Aquaporin-like"/>
    <property type="match status" value="1"/>
</dbReference>
<evidence type="ECO:0000256" key="2">
    <source>
        <dbReference type="ARBA" id="ARBA00006175"/>
    </source>
</evidence>
<evidence type="ECO:0000256" key="6">
    <source>
        <dbReference type="ARBA" id="ARBA00023136"/>
    </source>
</evidence>
<dbReference type="OrthoDB" id="3222at2759"/>
<feature type="transmembrane region" description="Helical" evidence="10">
    <location>
        <begin position="159"/>
        <end position="182"/>
    </location>
</feature>
<proteinExistence type="inferred from homology"/>
<feature type="transmembrane region" description="Helical" evidence="10">
    <location>
        <begin position="109"/>
        <end position="131"/>
    </location>
</feature>
<dbReference type="InterPro" id="IPR000425">
    <property type="entry name" value="MIP"/>
</dbReference>
<dbReference type="Gene3D" id="1.20.1080.10">
    <property type="entry name" value="Glycerol uptake facilitator protein"/>
    <property type="match status" value="1"/>
</dbReference>
<organism evidence="11 12">
    <name type="scientific">Folsomia candida</name>
    <name type="common">Springtail</name>
    <dbReference type="NCBI Taxonomy" id="158441"/>
    <lineage>
        <taxon>Eukaryota</taxon>
        <taxon>Metazoa</taxon>
        <taxon>Ecdysozoa</taxon>
        <taxon>Arthropoda</taxon>
        <taxon>Hexapoda</taxon>
        <taxon>Collembola</taxon>
        <taxon>Entomobryomorpha</taxon>
        <taxon>Isotomoidea</taxon>
        <taxon>Isotomidae</taxon>
        <taxon>Proisotominae</taxon>
        <taxon>Folsomia</taxon>
    </lineage>
</organism>
<evidence type="ECO:0000256" key="9">
    <source>
        <dbReference type="SAM" id="MobiDB-lite"/>
    </source>
</evidence>
<keyword evidence="12" id="KW-1185">Reference proteome</keyword>
<dbReference type="GO" id="GO:0005886">
    <property type="term" value="C:plasma membrane"/>
    <property type="evidence" value="ECO:0007669"/>
    <property type="project" value="TreeGrafter"/>
</dbReference>
<comment type="caution">
    <text evidence="11">The sequence shown here is derived from an EMBL/GenBank/DDBJ whole genome shotgun (WGS) entry which is preliminary data.</text>
</comment>
<dbReference type="Proteomes" id="UP000198287">
    <property type="component" value="Unassembled WGS sequence"/>
</dbReference>
<evidence type="ECO:0000256" key="1">
    <source>
        <dbReference type="ARBA" id="ARBA00004141"/>
    </source>
</evidence>
<evidence type="ECO:0000256" key="8">
    <source>
        <dbReference type="RuleBase" id="RU000477"/>
    </source>
</evidence>
<evidence type="ECO:0000256" key="3">
    <source>
        <dbReference type="ARBA" id="ARBA00022448"/>
    </source>
</evidence>
<evidence type="ECO:0000256" key="7">
    <source>
        <dbReference type="ARBA" id="ARBA00045280"/>
    </source>
</evidence>
<dbReference type="PANTHER" id="PTHR43829:SF9">
    <property type="entry name" value="AQUAPORIN-9"/>
    <property type="match status" value="1"/>
</dbReference>
<feature type="region of interest" description="Disordered" evidence="9">
    <location>
        <begin position="325"/>
        <end position="345"/>
    </location>
</feature>
<keyword evidence="5 10" id="KW-1133">Transmembrane helix</keyword>
<dbReference type="InterPro" id="IPR050363">
    <property type="entry name" value="MIP/Aquaporin"/>
</dbReference>
<dbReference type="PANTHER" id="PTHR43829">
    <property type="entry name" value="AQUAPORIN OR AQUAGLYCEROPORIN RELATED"/>
    <property type="match status" value="1"/>
</dbReference>
<feature type="transmembrane region" description="Helical" evidence="10">
    <location>
        <begin position="67"/>
        <end position="88"/>
    </location>
</feature>
<dbReference type="EMBL" id="LNIX01000003">
    <property type="protein sequence ID" value="OXA57004.1"/>
    <property type="molecule type" value="Genomic_DNA"/>
</dbReference>
<dbReference type="InterPro" id="IPR023271">
    <property type="entry name" value="Aquaporin-like"/>
</dbReference>
<dbReference type="AlphaFoldDB" id="A0A226EJ13"/>
<evidence type="ECO:0000256" key="4">
    <source>
        <dbReference type="ARBA" id="ARBA00022692"/>
    </source>
</evidence>
<dbReference type="STRING" id="158441.A0A226EJ13"/>
<dbReference type="OMA" id="FTSHHYY"/>
<protein>
    <submittedName>
        <fullName evidence="11">Aquaporin-10</fullName>
    </submittedName>
</protein>
<comment type="function">
    <text evidence="7">Aquaglyceroporin that may modulate the water content and osmolytes during anhydrobiosis.</text>
</comment>
<evidence type="ECO:0000256" key="5">
    <source>
        <dbReference type="ARBA" id="ARBA00022989"/>
    </source>
</evidence>
<feature type="transmembrane region" description="Helical" evidence="10">
    <location>
        <begin position="194"/>
        <end position="212"/>
    </location>
</feature>
<comment type="similarity">
    <text evidence="2 8">Belongs to the MIP/aquaporin (TC 1.A.8) family.</text>
</comment>
<evidence type="ECO:0000313" key="11">
    <source>
        <dbReference type="EMBL" id="OXA57004.1"/>
    </source>
</evidence>
<comment type="subcellular location">
    <subcellularLocation>
        <location evidence="1">Membrane</location>
        <topology evidence="1">Multi-pass membrane protein</topology>
    </subcellularLocation>
</comment>
<dbReference type="PROSITE" id="PS00221">
    <property type="entry name" value="MIP"/>
    <property type="match status" value="1"/>
</dbReference>
<keyword evidence="6 10" id="KW-0472">Membrane</keyword>
<evidence type="ECO:0000313" key="12">
    <source>
        <dbReference type="Proteomes" id="UP000198287"/>
    </source>
</evidence>
<name>A0A226EJ13_FOLCA</name>
<keyword evidence="3 8" id="KW-0813">Transport</keyword>
<keyword evidence="4 8" id="KW-0812">Transmembrane</keyword>